<evidence type="ECO:0000256" key="1">
    <source>
        <dbReference type="ARBA" id="ARBA00004601"/>
    </source>
</evidence>
<feature type="compositionally biased region" description="Basic and acidic residues" evidence="5">
    <location>
        <begin position="224"/>
        <end position="241"/>
    </location>
</feature>
<dbReference type="SUPFAM" id="SSF47923">
    <property type="entry name" value="Ypt/Rab-GAP domain of gyp1p"/>
    <property type="match status" value="1"/>
</dbReference>
<accession>A0A8C4WXJ9</accession>
<feature type="domain" description="Rab-GAP TBC" evidence="6">
    <location>
        <begin position="38"/>
        <end position="340"/>
    </location>
</feature>
<dbReference type="GO" id="GO:0042147">
    <property type="term" value="P:retrograde transport, endosome to Golgi"/>
    <property type="evidence" value="ECO:0007669"/>
    <property type="project" value="InterPro"/>
</dbReference>
<dbReference type="InterPro" id="IPR045799">
    <property type="entry name" value="TBC1D23_C"/>
</dbReference>
<name>A0A8C4WXJ9_EPTBU</name>
<dbReference type="InterPro" id="IPR001763">
    <property type="entry name" value="Rhodanese-like_dom"/>
</dbReference>
<feature type="region of interest" description="Disordered" evidence="5">
    <location>
        <begin position="221"/>
        <end position="241"/>
    </location>
</feature>
<feature type="compositionally biased region" description="Basic and acidic residues" evidence="5">
    <location>
        <begin position="157"/>
        <end position="199"/>
    </location>
</feature>
<feature type="compositionally biased region" description="Basic and acidic residues" evidence="5">
    <location>
        <begin position="654"/>
        <end position="672"/>
    </location>
</feature>
<dbReference type="InterPro" id="IPR036873">
    <property type="entry name" value="Rhodanese-like_dom_sf"/>
</dbReference>
<dbReference type="CDD" id="cd20788">
    <property type="entry name" value="TBC1D23_C-like"/>
    <property type="match status" value="1"/>
</dbReference>
<feature type="compositionally biased region" description="Acidic residues" evidence="5">
    <location>
        <begin position="644"/>
        <end position="653"/>
    </location>
</feature>
<evidence type="ECO:0000313" key="9">
    <source>
        <dbReference type="Proteomes" id="UP000694388"/>
    </source>
</evidence>
<protein>
    <recommendedName>
        <fullName evidence="2">TBC1 domain family member 23</fullName>
    </recommendedName>
</protein>
<dbReference type="AlphaFoldDB" id="A0A8C4WXJ9"/>
<reference evidence="8" key="1">
    <citation type="submission" date="2025-08" db="UniProtKB">
        <authorList>
            <consortium name="Ensembl"/>
        </authorList>
    </citation>
    <scope>IDENTIFICATION</scope>
</reference>
<dbReference type="PANTHER" id="PTHR13297:SF5">
    <property type="entry name" value="TBC1 DOMAIN FAMILY MEMBER 23"/>
    <property type="match status" value="1"/>
</dbReference>
<dbReference type="InterPro" id="IPR039755">
    <property type="entry name" value="TBC1D23"/>
</dbReference>
<evidence type="ECO:0000259" key="7">
    <source>
        <dbReference type="PROSITE" id="PS50206"/>
    </source>
</evidence>
<evidence type="ECO:0000256" key="3">
    <source>
        <dbReference type="ARBA" id="ARBA00022473"/>
    </source>
</evidence>
<evidence type="ECO:0000259" key="6">
    <source>
        <dbReference type="PROSITE" id="PS50086"/>
    </source>
</evidence>
<evidence type="ECO:0000313" key="8">
    <source>
        <dbReference type="Ensembl" id="ENSEBUP00000018161.1"/>
    </source>
</evidence>
<feature type="region of interest" description="Disordered" evidence="5">
    <location>
        <begin position="125"/>
        <end position="203"/>
    </location>
</feature>
<sequence length="803" mass="88632">MCALTGARLLQRWVELSRALGESGCDSATVRGIVGNRHLPPDLRPQVWQVLLGVAGKPDPMTSWEKGKLPRDLEKALGGLSISPSLSTVLSWYLLITCPALPHSPVQSPTPPQHSSLSICDVGAGLNGGQPEREGPDCAGLGARHCAPPDKEWEEQGDSRDIGGGEQNEDKNGEKEDVGEGEHEAVGDEKTVEKQKGNDETNEMAMVEAEPTVGFAAMGKPVRRASDKEEEQDKVRMKEEETRVRNSAQLLSALSSLTFDQPALARCLHALCLRFRPRNSSKAQSLLQLLLQYHEPCLSCFLNSHRVSLSFTQPWFGTLFADCVPRSTLLLLWDWLFQQGDAYLLLFLALVLIVNAKDVVVAMEKPTQNKITTLLSSLPSELRLEDVDDFVSLAQHYVGLTPVSFRSDSQWEGIFGRGVGLGMDAEDDNVLCLPVGVAEIIQSFRSFGGVSLLVVDCRTEKEYKSSHLVSALHLDAQLIYSSVVEFAAAASIVCRKRHDPAEEASRGQSGFGGPHHLCLMGSGRHHEEPTLNMVAAHFLQKNMEYVSIARGGYKAVLQYLNDIGSGENGGGLIVTGEVDREMQNACESHGVPASISVSGLVSRMSSALRTGSAAVKQRVQGLMDSPPEHRPYRGVKPVFTISDNDSDAENSSDDESREKVNEKRDRHNRERQNETIERWLKKPGLLGHFCCSEILPNGSLIPCHLFLTPNQLVSVQELRQREQDKQGIERFVYCPPSRRLLSSLSKMTSKRREARIVTLRWGEGELEKVDRYFIQDSAEVTKKIKVQVMKVLEGETTMKDNAL</sequence>
<evidence type="ECO:0000256" key="2">
    <source>
        <dbReference type="ARBA" id="ARBA00014207"/>
    </source>
</evidence>
<dbReference type="Proteomes" id="UP000694388">
    <property type="component" value="Unplaced"/>
</dbReference>
<organism evidence="8 9">
    <name type="scientific">Eptatretus burgeri</name>
    <name type="common">Inshore hagfish</name>
    <dbReference type="NCBI Taxonomy" id="7764"/>
    <lineage>
        <taxon>Eukaryota</taxon>
        <taxon>Metazoa</taxon>
        <taxon>Chordata</taxon>
        <taxon>Craniata</taxon>
        <taxon>Vertebrata</taxon>
        <taxon>Cyclostomata</taxon>
        <taxon>Myxini</taxon>
        <taxon>Myxiniformes</taxon>
        <taxon>Myxinidae</taxon>
        <taxon>Eptatretinae</taxon>
        <taxon>Eptatretus</taxon>
    </lineage>
</organism>
<feature type="region of interest" description="Disordered" evidence="5">
    <location>
        <begin position="623"/>
        <end position="672"/>
    </location>
</feature>
<dbReference type="Pfam" id="PF00566">
    <property type="entry name" value="RabGAP-TBC"/>
    <property type="match status" value="1"/>
</dbReference>
<dbReference type="PROSITE" id="PS50206">
    <property type="entry name" value="RHODANESE_3"/>
    <property type="match status" value="1"/>
</dbReference>
<dbReference type="PROSITE" id="PS50086">
    <property type="entry name" value="TBC_RABGAP"/>
    <property type="match status" value="1"/>
</dbReference>
<dbReference type="GeneTree" id="ENSGT00390000000191"/>
<dbReference type="PANTHER" id="PTHR13297">
    <property type="entry name" value="TBC1 DOMAIN FAMILY MEMBER 23-RELATED"/>
    <property type="match status" value="1"/>
</dbReference>
<dbReference type="InterPro" id="IPR035969">
    <property type="entry name" value="Rab-GAP_TBC_sf"/>
</dbReference>
<comment type="subcellular location">
    <subcellularLocation>
        <location evidence="1">Golgi apparatus</location>
        <location evidence="1">trans-Golgi network</location>
    </subcellularLocation>
</comment>
<dbReference type="Pfam" id="PF19430">
    <property type="entry name" value="TBC1D23_C"/>
    <property type="match status" value="1"/>
</dbReference>
<dbReference type="GO" id="GO:0005829">
    <property type="term" value="C:cytosol"/>
    <property type="evidence" value="ECO:0007669"/>
    <property type="project" value="GOC"/>
</dbReference>
<keyword evidence="3" id="KW-0217">Developmental protein</keyword>
<keyword evidence="9" id="KW-1185">Reference proteome</keyword>
<proteinExistence type="predicted"/>
<dbReference type="GO" id="GO:0005802">
    <property type="term" value="C:trans-Golgi network"/>
    <property type="evidence" value="ECO:0007669"/>
    <property type="project" value="TreeGrafter"/>
</dbReference>
<evidence type="ECO:0000256" key="4">
    <source>
        <dbReference type="ARBA" id="ARBA00023034"/>
    </source>
</evidence>
<dbReference type="Gene3D" id="1.10.472.80">
    <property type="entry name" value="Ypt/Rab-GAP domain of gyp1p, domain 3"/>
    <property type="match status" value="1"/>
</dbReference>
<keyword evidence="4" id="KW-0333">Golgi apparatus</keyword>
<dbReference type="GO" id="GO:0099041">
    <property type="term" value="P:vesicle tethering to Golgi"/>
    <property type="evidence" value="ECO:0007669"/>
    <property type="project" value="TreeGrafter"/>
</dbReference>
<evidence type="ECO:0000256" key="5">
    <source>
        <dbReference type="SAM" id="MobiDB-lite"/>
    </source>
</evidence>
<dbReference type="SUPFAM" id="SSF52821">
    <property type="entry name" value="Rhodanese/Cell cycle control phosphatase"/>
    <property type="match status" value="1"/>
</dbReference>
<dbReference type="Ensembl" id="ENSEBUT00000018737.1">
    <property type="protein sequence ID" value="ENSEBUP00000018161.1"/>
    <property type="gene ID" value="ENSEBUG00000011341.1"/>
</dbReference>
<feature type="domain" description="Rhodanese" evidence="7">
    <location>
        <begin position="448"/>
        <end position="475"/>
    </location>
</feature>
<reference evidence="8" key="2">
    <citation type="submission" date="2025-09" db="UniProtKB">
        <authorList>
            <consortium name="Ensembl"/>
        </authorList>
    </citation>
    <scope>IDENTIFICATION</scope>
</reference>
<dbReference type="InterPro" id="IPR000195">
    <property type="entry name" value="Rab-GAP-TBC_dom"/>
</dbReference>